<evidence type="ECO:0000256" key="8">
    <source>
        <dbReference type="ARBA" id="ARBA00022824"/>
    </source>
</evidence>
<protein>
    <recommendedName>
        <fullName evidence="4 12">GPI ethanolamine phosphate transferase 1</fullName>
        <ecNumber evidence="12">2.-.-.-</ecNumber>
    </recommendedName>
</protein>
<comment type="pathway">
    <text evidence="2 12">Glycolipid biosynthesis; glycosylphosphatidylinositol-anchor biosynthesis.</text>
</comment>
<feature type="domain" description="GPI ethanolamine phosphate transferase 1 C-terminal" evidence="13">
    <location>
        <begin position="431"/>
        <end position="869"/>
    </location>
</feature>
<dbReference type="Pfam" id="PF01663">
    <property type="entry name" value="Phosphodiest"/>
    <property type="match status" value="1"/>
</dbReference>
<gene>
    <name evidence="14" type="ORF">NEZAVI_LOCUS4256</name>
</gene>
<feature type="transmembrane region" description="Helical" evidence="12">
    <location>
        <begin position="810"/>
        <end position="831"/>
    </location>
</feature>
<dbReference type="EC" id="2.-.-.-" evidence="12"/>
<dbReference type="InterPro" id="IPR002591">
    <property type="entry name" value="Phosphodiest/P_Trfase"/>
</dbReference>
<comment type="function">
    <text evidence="12">Ethanolamine phosphate transferase involved in glycosylphosphatidylinositol-anchor biosynthesis. Transfers ethanolamine phosphate to the first alpha-1,4-linked mannose of the glycosylphosphatidylinositol precursor of GPI-anchor.</text>
</comment>
<evidence type="ECO:0000256" key="5">
    <source>
        <dbReference type="ARBA" id="ARBA00022502"/>
    </source>
</evidence>
<evidence type="ECO:0000256" key="6">
    <source>
        <dbReference type="ARBA" id="ARBA00022679"/>
    </source>
</evidence>
<dbReference type="OrthoDB" id="2748310at2759"/>
<feature type="transmembrane region" description="Helical" evidence="12">
    <location>
        <begin position="564"/>
        <end position="580"/>
    </location>
</feature>
<feature type="transmembrane region" description="Helical" evidence="12">
    <location>
        <begin position="843"/>
        <end position="862"/>
    </location>
</feature>
<feature type="transmembrane region" description="Helical" evidence="12">
    <location>
        <begin position="324"/>
        <end position="342"/>
    </location>
</feature>
<dbReference type="Gene3D" id="3.40.720.10">
    <property type="entry name" value="Alkaline Phosphatase, subunit A"/>
    <property type="match status" value="1"/>
</dbReference>
<dbReference type="Pfam" id="PF04987">
    <property type="entry name" value="PigN"/>
    <property type="match status" value="1"/>
</dbReference>
<evidence type="ECO:0000256" key="10">
    <source>
        <dbReference type="ARBA" id="ARBA00023136"/>
    </source>
</evidence>
<evidence type="ECO:0000256" key="9">
    <source>
        <dbReference type="ARBA" id="ARBA00022989"/>
    </source>
</evidence>
<dbReference type="PANTHER" id="PTHR12250">
    <property type="entry name" value="PHOSPHATIDYLINOSITOL GLYCAN, CLASS N"/>
    <property type="match status" value="1"/>
</dbReference>
<feature type="transmembrane region" description="Helical" evidence="12">
    <location>
        <begin position="877"/>
        <end position="896"/>
    </location>
</feature>
<evidence type="ECO:0000313" key="15">
    <source>
        <dbReference type="Proteomes" id="UP001152798"/>
    </source>
</evidence>
<comment type="similarity">
    <text evidence="3 12">Belongs to the PIGG/PIGN/PIGO family. PIGN subfamily.</text>
</comment>
<dbReference type="EMBL" id="OV725078">
    <property type="protein sequence ID" value="CAH1393617.1"/>
    <property type="molecule type" value="Genomic_DNA"/>
</dbReference>
<feature type="transmembrane region" description="Helical" evidence="12">
    <location>
        <begin position="592"/>
        <end position="610"/>
    </location>
</feature>
<dbReference type="CDD" id="cd16020">
    <property type="entry name" value="GPI_EPT_1"/>
    <property type="match status" value="1"/>
</dbReference>
<feature type="transmembrane region" description="Helical" evidence="12">
    <location>
        <begin position="6"/>
        <end position="28"/>
    </location>
</feature>
<evidence type="ECO:0000256" key="4">
    <source>
        <dbReference type="ARBA" id="ARBA00020831"/>
    </source>
</evidence>
<feature type="transmembrane region" description="Helical" evidence="12">
    <location>
        <begin position="677"/>
        <end position="696"/>
    </location>
</feature>
<dbReference type="GO" id="GO:0006506">
    <property type="term" value="P:GPI anchor biosynthetic process"/>
    <property type="evidence" value="ECO:0007669"/>
    <property type="project" value="UniProtKB-KW"/>
</dbReference>
<evidence type="ECO:0000256" key="3">
    <source>
        <dbReference type="ARBA" id="ARBA00008400"/>
    </source>
</evidence>
<keyword evidence="6 12" id="KW-0808">Transferase</keyword>
<dbReference type="AlphaFoldDB" id="A0A9P0H4G2"/>
<keyword evidence="11" id="KW-0325">Glycoprotein</keyword>
<name>A0A9P0H4G2_NEZVI</name>
<feature type="transmembrane region" description="Helical" evidence="12">
    <location>
        <begin position="772"/>
        <end position="790"/>
    </location>
</feature>
<accession>A0A9P0H4G2</accession>
<evidence type="ECO:0000256" key="11">
    <source>
        <dbReference type="ARBA" id="ARBA00023180"/>
    </source>
</evidence>
<dbReference type="InterPro" id="IPR017850">
    <property type="entry name" value="Alkaline_phosphatase_core_sf"/>
</dbReference>
<evidence type="ECO:0000259" key="13">
    <source>
        <dbReference type="Pfam" id="PF04987"/>
    </source>
</evidence>
<keyword evidence="15" id="KW-1185">Reference proteome</keyword>
<dbReference type="InterPro" id="IPR017852">
    <property type="entry name" value="GPI_EtnP_transferase_1_C"/>
</dbReference>
<reference evidence="14" key="1">
    <citation type="submission" date="2022-01" db="EMBL/GenBank/DDBJ databases">
        <authorList>
            <person name="King R."/>
        </authorList>
    </citation>
    <scope>NUCLEOTIDE SEQUENCE</scope>
</reference>
<evidence type="ECO:0000256" key="2">
    <source>
        <dbReference type="ARBA" id="ARBA00004687"/>
    </source>
</evidence>
<feature type="transmembrane region" description="Helical" evidence="12">
    <location>
        <begin position="646"/>
        <end position="665"/>
    </location>
</feature>
<keyword evidence="7 12" id="KW-0812">Transmembrane</keyword>
<comment type="subcellular location">
    <subcellularLocation>
        <location evidence="1 12">Endoplasmic reticulum membrane</location>
        <topology evidence="1 12">Multi-pass membrane protein</topology>
    </subcellularLocation>
</comment>
<evidence type="ECO:0000256" key="12">
    <source>
        <dbReference type="RuleBase" id="RU367138"/>
    </source>
</evidence>
<evidence type="ECO:0000256" key="1">
    <source>
        <dbReference type="ARBA" id="ARBA00004477"/>
    </source>
</evidence>
<keyword evidence="10 12" id="KW-0472">Membrane</keyword>
<dbReference type="InterPro" id="IPR037671">
    <property type="entry name" value="PIGN_N"/>
</dbReference>
<dbReference type="PANTHER" id="PTHR12250:SF0">
    <property type="entry name" value="GPI ETHANOLAMINE PHOSPHATE TRANSFERASE 1"/>
    <property type="match status" value="1"/>
</dbReference>
<organism evidence="14 15">
    <name type="scientific">Nezara viridula</name>
    <name type="common">Southern green stink bug</name>
    <name type="synonym">Cimex viridulus</name>
    <dbReference type="NCBI Taxonomy" id="85310"/>
    <lineage>
        <taxon>Eukaryota</taxon>
        <taxon>Metazoa</taxon>
        <taxon>Ecdysozoa</taxon>
        <taxon>Arthropoda</taxon>
        <taxon>Hexapoda</taxon>
        <taxon>Insecta</taxon>
        <taxon>Pterygota</taxon>
        <taxon>Neoptera</taxon>
        <taxon>Paraneoptera</taxon>
        <taxon>Hemiptera</taxon>
        <taxon>Heteroptera</taxon>
        <taxon>Panheteroptera</taxon>
        <taxon>Pentatomomorpha</taxon>
        <taxon>Pentatomoidea</taxon>
        <taxon>Pentatomidae</taxon>
        <taxon>Pentatominae</taxon>
        <taxon>Nezara</taxon>
    </lineage>
</organism>
<dbReference type="GO" id="GO:0005789">
    <property type="term" value="C:endoplasmic reticulum membrane"/>
    <property type="evidence" value="ECO:0007669"/>
    <property type="project" value="UniProtKB-SubCell"/>
</dbReference>
<keyword evidence="9 12" id="KW-1133">Transmembrane helix</keyword>
<proteinExistence type="inferred from homology"/>
<feature type="transmembrane region" description="Helical" evidence="12">
    <location>
        <begin position="442"/>
        <end position="464"/>
    </location>
</feature>
<feature type="transmembrane region" description="Helical" evidence="12">
    <location>
        <begin position="484"/>
        <end position="504"/>
    </location>
</feature>
<dbReference type="GO" id="GO:0051377">
    <property type="term" value="F:mannose-ethanolamine phosphotransferase activity"/>
    <property type="evidence" value="ECO:0007669"/>
    <property type="project" value="UniProtKB-UniRule"/>
</dbReference>
<evidence type="ECO:0000256" key="7">
    <source>
        <dbReference type="ARBA" id="ARBA00022692"/>
    </source>
</evidence>
<evidence type="ECO:0000313" key="14">
    <source>
        <dbReference type="EMBL" id="CAH1393617.1"/>
    </source>
</evidence>
<dbReference type="InterPro" id="IPR007070">
    <property type="entry name" value="GPI_EtnP_transferase_1"/>
</dbReference>
<keyword evidence="8 12" id="KW-0256">Endoplasmic reticulum</keyword>
<keyword evidence="5 12" id="KW-0337">GPI-anchor biosynthesis</keyword>
<dbReference type="SUPFAM" id="SSF53649">
    <property type="entry name" value="Alkaline phosphatase-like"/>
    <property type="match status" value="1"/>
</dbReference>
<feature type="transmembrane region" description="Helical" evidence="12">
    <location>
        <begin position="510"/>
        <end position="530"/>
    </location>
</feature>
<dbReference type="FunFam" id="3.40.720.10:FF:000015">
    <property type="entry name" value="GPI ethanolamine phosphate transferase 1"/>
    <property type="match status" value="1"/>
</dbReference>
<sequence length="921" mass="105440">MSRSNMGLLPIIFILHLFFLVSIFDIYFRSPIIEEPIKAVNNNLITNTKRLVLFVGDGLPAEHLFDFSSGYSKAPFLRSVIENKGSWGVSHTRVPTESRPGHVAMIAGFYEDPSAVFRGWKENPVLFDSVFNQSAITFSWGSPDIVPMFSKGPKTDHIHYFTYSSEMEDMSGKNHSAAQLDSWVLNNFKQFIQYNFSSYNIYEKSQLIFFFHLLGTDVAGHANKPYTLQYESTIKNMDRVVKELHSIIEKLFDDDKTTYLFTSDHGMTVWGSHGAGSMIETETPIIVWGAGIKKPLMSNNSVGLTPDNWKLSHLYRHDINQADIAVLMSVLLGVSIPVHSVGTLPLDFLDFSEQDRAKAYILNAMQLVTQLKAKEYQVRSQLANCFFYPFPNTIISNYEEVIYNIGKAIASLDFLAAEDLTHHLIVSSLAGLDYYNTYFQNFLLTCTVLSFLGLGAIVIAEIMYSYSSDEVIESEPQVSRIKIFILKMAFSFIFLFSIILTLVNALPRRFIIYLVLPLSLWYWTFLKYSWILSHIDVFKRSVITKIILYGLGLKLIVLSFTSRWLLSLILFGLCVWPMVNHKLVDAPKEYKLVWYLSCIGLSVFPFLPIVGGEEQLFFKIFTGCAWIIVEFTLHKSSTLKYLGLKFNFVSLTQLFFTPLLLWNIYTITNSFKRGEGLPLVNQCISYFLLVLFLGLMFGGPNTLISRFNTVSCSVGLIFLMFSSSYEAIFPLFLAPNLLCWILFERIIKYSNYSRCIITYEKMSLSNHEFRRSFFFVFYIILSFFGIGNLASLNSFDMAWVRSFVTLFSPFLMMSLMIVKVLLPFILVTSAFRFVCYITKANSTALFMIVLLLCNSMAIQFLFNVNNKGSWLEIGTSISHFVIMKSIVLFLFILFHCTKYITTLKISSSLDCDDVLRKWHES</sequence>
<dbReference type="Proteomes" id="UP001152798">
    <property type="component" value="Chromosome 2"/>
</dbReference>
<feature type="transmembrane region" description="Helical" evidence="12">
    <location>
        <begin position="727"/>
        <end position="743"/>
    </location>
</feature>